<dbReference type="InterPro" id="IPR011033">
    <property type="entry name" value="PRC_barrel-like_sf"/>
</dbReference>
<dbReference type="SUPFAM" id="SSF50346">
    <property type="entry name" value="PRC-barrel domain"/>
    <property type="match status" value="1"/>
</dbReference>
<name>A0A370NJA0_9BURK</name>
<feature type="domain" description="PRC-barrel" evidence="2">
    <location>
        <begin position="33"/>
        <end position="108"/>
    </location>
</feature>
<dbReference type="Gene3D" id="2.30.30.240">
    <property type="entry name" value="PRC-barrel domain"/>
    <property type="match status" value="1"/>
</dbReference>
<dbReference type="Proteomes" id="UP000255165">
    <property type="component" value="Unassembled WGS sequence"/>
</dbReference>
<dbReference type="Pfam" id="PF05239">
    <property type="entry name" value="PRC"/>
    <property type="match status" value="1"/>
</dbReference>
<organism evidence="3 4">
    <name type="scientific">Cupriavidus lacunae</name>
    <dbReference type="NCBI Taxonomy" id="2666307"/>
    <lineage>
        <taxon>Bacteria</taxon>
        <taxon>Pseudomonadati</taxon>
        <taxon>Pseudomonadota</taxon>
        <taxon>Betaproteobacteria</taxon>
        <taxon>Burkholderiales</taxon>
        <taxon>Burkholderiaceae</taxon>
        <taxon>Cupriavidus</taxon>
    </lineage>
</organism>
<accession>A0A370NJA0</accession>
<feature type="compositionally biased region" description="Basic and acidic residues" evidence="1">
    <location>
        <begin position="1"/>
        <end position="10"/>
    </location>
</feature>
<evidence type="ECO:0000256" key="1">
    <source>
        <dbReference type="SAM" id="MobiDB-lite"/>
    </source>
</evidence>
<keyword evidence="4" id="KW-1185">Reference proteome</keyword>
<evidence type="ECO:0000259" key="2">
    <source>
        <dbReference type="Pfam" id="PF05239"/>
    </source>
</evidence>
<feature type="region of interest" description="Disordered" evidence="1">
    <location>
        <begin position="1"/>
        <end position="28"/>
    </location>
</feature>
<dbReference type="AlphaFoldDB" id="A0A370NJA0"/>
<dbReference type="PANTHER" id="PTHR36505">
    <property type="entry name" value="BLR1072 PROTEIN"/>
    <property type="match status" value="1"/>
</dbReference>
<evidence type="ECO:0000313" key="3">
    <source>
        <dbReference type="EMBL" id="RDK05694.1"/>
    </source>
</evidence>
<dbReference type="RefSeq" id="WP_115215840.1">
    <property type="nucleotide sequence ID" value="NZ_QKWJ01000086.1"/>
</dbReference>
<dbReference type="PANTHER" id="PTHR36505:SF1">
    <property type="entry name" value="BLR1072 PROTEIN"/>
    <property type="match status" value="1"/>
</dbReference>
<dbReference type="EMBL" id="QKWJ01000086">
    <property type="protein sequence ID" value="RDK05694.1"/>
    <property type="molecule type" value="Genomic_DNA"/>
</dbReference>
<evidence type="ECO:0000313" key="4">
    <source>
        <dbReference type="Proteomes" id="UP000255165"/>
    </source>
</evidence>
<dbReference type="InterPro" id="IPR027275">
    <property type="entry name" value="PRC-brl_dom"/>
</dbReference>
<gene>
    <name evidence="3" type="ORF">DN412_35530</name>
</gene>
<protein>
    <submittedName>
        <fullName evidence="3">PRC-barrel domain containing protein</fullName>
    </submittedName>
</protein>
<reference evidence="4" key="1">
    <citation type="submission" date="2018-06" db="EMBL/GenBank/DDBJ databases">
        <authorList>
            <person name="Feng T."/>
            <person name="Jeon C.O."/>
        </authorList>
    </citation>
    <scope>NUCLEOTIDE SEQUENCE [LARGE SCALE GENOMIC DNA]</scope>
    <source>
        <strain evidence="4">S23</strain>
    </source>
</reference>
<comment type="caution">
    <text evidence="3">The sequence shown here is derived from an EMBL/GenBank/DDBJ whole genome shotgun (WGS) entry which is preliminary data.</text>
</comment>
<sequence>MNVYELDHHSSGPRAAIVGNSEPDSSGPGPVIMAADTLEGNLVLGPGGDKLGKINHIMLDVPRGQIAYAVLSFGGFLGVGTKLFAVPWSALTLDTVRKSFVLGIDKERLEAAPGFDQNHWPSMADPQWATSIHEYYGAPPYWKADRHDGELDL</sequence>
<proteinExistence type="predicted"/>